<evidence type="ECO:0000259" key="1">
    <source>
        <dbReference type="Pfam" id="PF08818"/>
    </source>
</evidence>
<keyword evidence="3" id="KW-1185">Reference proteome</keyword>
<feature type="domain" description="YdhG-like" evidence="1">
    <location>
        <begin position="20"/>
        <end position="72"/>
    </location>
</feature>
<reference evidence="2 3" key="1">
    <citation type="submission" date="2020-11" db="EMBL/GenBank/DDBJ databases">
        <title>The genome sequence of Novosphingobium sp. 1Y9A.</title>
        <authorList>
            <person name="Liu Y."/>
        </authorList>
    </citation>
    <scope>NUCLEOTIDE SEQUENCE [LARGE SCALE GENOMIC DNA]</scope>
    <source>
        <strain evidence="2 3">1Y9A</strain>
    </source>
</reference>
<dbReference type="Proteomes" id="UP000600799">
    <property type="component" value="Unassembled WGS sequence"/>
</dbReference>
<organism evidence="2 3">
    <name type="scientific">Novosphingobium jiangmenense</name>
    <dbReference type="NCBI Taxonomy" id="2791981"/>
    <lineage>
        <taxon>Bacteria</taxon>
        <taxon>Pseudomonadati</taxon>
        <taxon>Pseudomonadota</taxon>
        <taxon>Alphaproteobacteria</taxon>
        <taxon>Sphingomonadales</taxon>
        <taxon>Sphingomonadaceae</taxon>
        <taxon>Novosphingobium</taxon>
    </lineage>
</organism>
<dbReference type="EMBL" id="JADQDC010000002">
    <property type="protein sequence ID" value="MBF9150016.1"/>
    <property type="molecule type" value="Genomic_DNA"/>
</dbReference>
<evidence type="ECO:0000313" key="3">
    <source>
        <dbReference type="Proteomes" id="UP000600799"/>
    </source>
</evidence>
<evidence type="ECO:0000313" key="2">
    <source>
        <dbReference type="EMBL" id="MBF9150016.1"/>
    </source>
</evidence>
<sequence>MPTTDPRIDQHIANAGEFARPILERFRALVHREVPDCVEAIKWGMPHFTLGGKNLAGMAAFKAHVSIFFHNDEQSGGTGPFRKIASPDDFPEETVVVERLTSAVARLAAPKPKVPRAAIKPVPELPEAFSVALTGAGHAERFAAMPPGQRREYIEWIVEAKTDPTRDKRIAQAVEWIGEGKSRNWKYQNC</sequence>
<dbReference type="Pfam" id="PF13376">
    <property type="entry name" value="OmdA"/>
    <property type="match status" value="1"/>
</dbReference>
<name>A0ABS0HCN6_9SPHN</name>
<dbReference type="Pfam" id="PF08818">
    <property type="entry name" value="DUF1801"/>
    <property type="match status" value="1"/>
</dbReference>
<protein>
    <submittedName>
        <fullName evidence="2">YdeI/OmpD-associated family protein</fullName>
    </submittedName>
</protein>
<gene>
    <name evidence="2" type="ORF">I2488_03270</name>
</gene>
<accession>A0ABS0HCN6</accession>
<dbReference type="Gene3D" id="3.90.1150.200">
    <property type="match status" value="1"/>
</dbReference>
<dbReference type="RefSeq" id="WP_196274390.1">
    <property type="nucleotide sequence ID" value="NZ_JADQDC010000002.1"/>
</dbReference>
<dbReference type="SUPFAM" id="SSF159888">
    <property type="entry name" value="YdhG-like"/>
    <property type="match status" value="1"/>
</dbReference>
<comment type="caution">
    <text evidence="2">The sequence shown here is derived from an EMBL/GenBank/DDBJ whole genome shotgun (WGS) entry which is preliminary data.</text>
</comment>
<proteinExistence type="predicted"/>
<dbReference type="InterPro" id="IPR014922">
    <property type="entry name" value="YdhG-like"/>
</dbReference>